<protein>
    <submittedName>
        <fullName evidence="3">Uncharacterized protein</fullName>
    </submittedName>
</protein>
<feature type="signal peptide" evidence="2">
    <location>
        <begin position="1"/>
        <end position="17"/>
    </location>
</feature>
<dbReference type="HOGENOM" id="CLU_1525481_0_0_1"/>
<name>K1WJM2_MARBU</name>
<evidence type="ECO:0000256" key="1">
    <source>
        <dbReference type="SAM" id="MobiDB-lite"/>
    </source>
</evidence>
<sequence>MRFSLAALVAFSALATAIPLASPGSAASLEEKRQATGFCAPAWLCGTSEKKRAEVPKVRSVEEKRQAPTGSVDEKRYSGAFRRPAERAGDPGRGKNGGGQWEIVVADSLDLRTGFWDEMAAMVAMEMLALRVNPEGRCNFCFMLDWLFNLVKEGTSLFQASDIFPHAKFHVIRRQS</sequence>
<evidence type="ECO:0000313" key="4">
    <source>
        <dbReference type="Proteomes" id="UP000006753"/>
    </source>
</evidence>
<dbReference type="AlphaFoldDB" id="K1WJM2"/>
<feature type="region of interest" description="Disordered" evidence="1">
    <location>
        <begin position="55"/>
        <end position="98"/>
    </location>
</feature>
<gene>
    <name evidence="3" type="ORF">MBM_08818</name>
</gene>
<keyword evidence="2" id="KW-0732">Signal</keyword>
<proteinExistence type="predicted"/>
<evidence type="ECO:0000256" key="2">
    <source>
        <dbReference type="SAM" id="SignalP"/>
    </source>
</evidence>
<accession>K1WJM2</accession>
<dbReference type="KEGG" id="mbe:MBM_08818"/>
<feature type="compositionally biased region" description="Basic and acidic residues" evidence="1">
    <location>
        <begin position="55"/>
        <end position="93"/>
    </location>
</feature>
<feature type="chain" id="PRO_5003854810" evidence="2">
    <location>
        <begin position="18"/>
        <end position="176"/>
    </location>
</feature>
<dbReference type="InParanoid" id="K1WJM2"/>
<reference evidence="3 4" key="1">
    <citation type="journal article" date="2012" name="BMC Genomics">
        <title>Sequencing the genome of Marssonina brunnea reveals fungus-poplar co-evolution.</title>
        <authorList>
            <person name="Zhu S."/>
            <person name="Cao Y.-Z."/>
            <person name="Jiang C."/>
            <person name="Tan B.-Y."/>
            <person name="Wang Z."/>
            <person name="Feng S."/>
            <person name="Zhang L."/>
            <person name="Su X.-H."/>
            <person name="Brejova B."/>
            <person name="Vinar T."/>
            <person name="Xu M."/>
            <person name="Wang M.-X."/>
            <person name="Zhang S.-G."/>
            <person name="Huang M.-R."/>
            <person name="Wu R."/>
            <person name="Zhou Y."/>
        </authorList>
    </citation>
    <scope>NUCLEOTIDE SEQUENCE [LARGE SCALE GENOMIC DNA]</scope>
    <source>
        <strain evidence="3 4">MB_m1</strain>
    </source>
</reference>
<dbReference type="Proteomes" id="UP000006753">
    <property type="component" value="Unassembled WGS sequence"/>
</dbReference>
<keyword evidence="4" id="KW-1185">Reference proteome</keyword>
<evidence type="ECO:0000313" key="3">
    <source>
        <dbReference type="EMBL" id="EKD13056.1"/>
    </source>
</evidence>
<dbReference type="EMBL" id="JH921452">
    <property type="protein sequence ID" value="EKD13056.1"/>
    <property type="molecule type" value="Genomic_DNA"/>
</dbReference>
<organism evidence="3 4">
    <name type="scientific">Marssonina brunnea f. sp. multigermtubi (strain MB_m1)</name>
    <name type="common">Marssonina leaf spot fungus</name>
    <dbReference type="NCBI Taxonomy" id="1072389"/>
    <lineage>
        <taxon>Eukaryota</taxon>
        <taxon>Fungi</taxon>
        <taxon>Dikarya</taxon>
        <taxon>Ascomycota</taxon>
        <taxon>Pezizomycotina</taxon>
        <taxon>Leotiomycetes</taxon>
        <taxon>Helotiales</taxon>
        <taxon>Drepanopezizaceae</taxon>
        <taxon>Drepanopeziza</taxon>
    </lineage>
</organism>